<dbReference type="EMBL" id="KV006918">
    <property type="protein sequence ID" value="KZV32166.1"/>
    <property type="molecule type" value="Genomic_DNA"/>
</dbReference>
<evidence type="ECO:0000313" key="1">
    <source>
        <dbReference type="EMBL" id="KZV32166.1"/>
    </source>
</evidence>
<gene>
    <name evidence="1" type="ORF">F511_19313</name>
</gene>
<sequence>MDQIRRCSSSIIERPSHSAECSYSGAKSPKEHTSQMIEECEEQLASIIITFLILANHRPQDWSINYGFGKRFPTSPTLLQSELPISGYREKYEGRVNSDKGFEGISSGSQEYDDIRLARKMANTWLCIT</sequence>
<accession>A0A2Z7BJQ3</accession>
<protein>
    <submittedName>
        <fullName evidence="1">Putative linoleate 9S-lipoxygenase 5</fullName>
    </submittedName>
</protein>
<evidence type="ECO:0000313" key="2">
    <source>
        <dbReference type="Proteomes" id="UP000250235"/>
    </source>
</evidence>
<name>A0A2Z7BJQ3_9LAMI</name>
<dbReference type="AlphaFoldDB" id="A0A2Z7BJQ3"/>
<dbReference type="Proteomes" id="UP000250235">
    <property type="component" value="Unassembled WGS sequence"/>
</dbReference>
<reference evidence="1 2" key="1">
    <citation type="journal article" date="2015" name="Proc. Natl. Acad. Sci. U.S.A.">
        <title>The resurrection genome of Boea hygrometrica: A blueprint for survival of dehydration.</title>
        <authorList>
            <person name="Xiao L."/>
            <person name="Yang G."/>
            <person name="Zhang L."/>
            <person name="Yang X."/>
            <person name="Zhao S."/>
            <person name="Ji Z."/>
            <person name="Zhou Q."/>
            <person name="Hu M."/>
            <person name="Wang Y."/>
            <person name="Chen M."/>
            <person name="Xu Y."/>
            <person name="Jin H."/>
            <person name="Xiao X."/>
            <person name="Hu G."/>
            <person name="Bao F."/>
            <person name="Hu Y."/>
            <person name="Wan P."/>
            <person name="Li L."/>
            <person name="Deng X."/>
            <person name="Kuang T."/>
            <person name="Xiang C."/>
            <person name="Zhu J.K."/>
            <person name="Oliver M.J."/>
            <person name="He Y."/>
        </authorList>
    </citation>
    <scope>NUCLEOTIDE SEQUENCE [LARGE SCALE GENOMIC DNA]</scope>
    <source>
        <strain evidence="2">cv. XS01</strain>
    </source>
</reference>
<organism evidence="1 2">
    <name type="scientific">Dorcoceras hygrometricum</name>
    <dbReference type="NCBI Taxonomy" id="472368"/>
    <lineage>
        <taxon>Eukaryota</taxon>
        <taxon>Viridiplantae</taxon>
        <taxon>Streptophyta</taxon>
        <taxon>Embryophyta</taxon>
        <taxon>Tracheophyta</taxon>
        <taxon>Spermatophyta</taxon>
        <taxon>Magnoliopsida</taxon>
        <taxon>eudicotyledons</taxon>
        <taxon>Gunneridae</taxon>
        <taxon>Pentapetalae</taxon>
        <taxon>asterids</taxon>
        <taxon>lamiids</taxon>
        <taxon>Lamiales</taxon>
        <taxon>Gesneriaceae</taxon>
        <taxon>Didymocarpoideae</taxon>
        <taxon>Trichosporeae</taxon>
        <taxon>Loxocarpinae</taxon>
        <taxon>Dorcoceras</taxon>
    </lineage>
</organism>
<keyword evidence="2" id="KW-1185">Reference proteome</keyword>
<proteinExistence type="predicted"/>